<keyword evidence="2" id="KW-1185">Reference proteome</keyword>
<comment type="caution">
    <text evidence="1">The sequence shown here is derived from an EMBL/GenBank/DDBJ whole genome shotgun (WGS) entry which is preliminary data.</text>
</comment>
<dbReference type="EMBL" id="NASZ01000041">
    <property type="protein sequence ID" value="MBD0726701.1"/>
    <property type="molecule type" value="Genomic_DNA"/>
</dbReference>
<gene>
    <name evidence="1" type="ORF">B6A10_16135</name>
</gene>
<accession>A0ABR7UUU4</accession>
<proteinExistence type="predicted"/>
<reference evidence="1 2" key="1">
    <citation type="journal article" date="2020" name="Microbiol. Res.">
        <title>Flavobacterium pokkalii sp. nov., a novel plant growth promoting native rhizobacteria isolated from pokkali rice grown in coastal saline affected agricultural regions of southern India, Kerala.</title>
        <authorList>
            <person name="Menon R.R."/>
            <person name="Kumari S."/>
            <person name="Viver T."/>
            <person name="Rameshkumar N."/>
        </authorList>
    </citation>
    <scope>NUCLEOTIDE SEQUENCE [LARGE SCALE GENOMIC DNA]</scope>
    <source>
        <strain evidence="1 2">L1I52</strain>
    </source>
</reference>
<evidence type="ECO:0000313" key="2">
    <source>
        <dbReference type="Proteomes" id="UP000661715"/>
    </source>
</evidence>
<name>A0ABR7UUU4_9FLAO</name>
<evidence type="ECO:0008006" key="3">
    <source>
        <dbReference type="Google" id="ProtNLM"/>
    </source>
</evidence>
<evidence type="ECO:0000313" key="1">
    <source>
        <dbReference type="EMBL" id="MBD0726701.1"/>
    </source>
</evidence>
<sequence length="155" mass="17679">MKTDGKIELMNLKIKQMKIKQMLTVNKIIISFTLLIITSCTKVYTQDYNGKWIAKNNYIDIELELKQTGNIIEGGHCIIYGAEGNYMDCSDVNQKTINGILENGKVILDIQSKYVDGIVKISLELLSDGKLAWKLINYPKGIFFYPDSIYLEKDN</sequence>
<organism evidence="1 2">
    <name type="scientific">Flavobacterium pokkalii</name>
    <dbReference type="NCBI Taxonomy" id="1940408"/>
    <lineage>
        <taxon>Bacteria</taxon>
        <taxon>Pseudomonadati</taxon>
        <taxon>Bacteroidota</taxon>
        <taxon>Flavobacteriia</taxon>
        <taxon>Flavobacteriales</taxon>
        <taxon>Flavobacteriaceae</taxon>
        <taxon>Flavobacterium</taxon>
    </lineage>
</organism>
<dbReference type="Proteomes" id="UP000661715">
    <property type="component" value="Unassembled WGS sequence"/>
</dbReference>
<protein>
    <recommendedName>
        <fullName evidence="3">Lipocalin-like domain-containing protein</fullName>
    </recommendedName>
</protein>